<protein>
    <submittedName>
        <fullName evidence="1">Uncharacterized protein</fullName>
    </submittedName>
</protein>
<dbReference type="AlphaFoldDB" id="A0A1F7YSG5"/>
<proteinExistence type="predicted"/>
<evidence type="ECO:0000313" key="1">
    <source>
        <dbReference type="EMBL" id="OGM30246.1"/>
    </source>
</evidence>
<comment type="caution">
    <text evidence="1">The sequence shown here is derived from an EMBL/GenBank/DDBJ whole genome shotgun (WGS) entry which is preliminary data.</text>
</comment>
<organism evidence="1 2">
    <name type="scientific">Candidatus Woesebacteria bacterium RIFCSPHIGHO2_01_FULL_41_10</name>
    <dbReference type="NCBI Taxonomy" id="1802500"/>
    <lineage>
        <taxon>Bacteria</taxon>
        <taxon>Candidatus Woeseibacteriota</taxon>
    </lineage>
</organism>
<accession>A0A1F7YSG5</accession>
<gene>
    <name evidence="1" type="ORF">A2801_01200</name>
</gene>
<reference evidence="1 2" key="1">
    <citation type="journal article" date="2016" name="Nat. Commun.">
        <title>Thousands of microbial genomes shed light on interconnected biogeochemical processes in an aquifer system.</title>
        <authorList>
            <person name="Anantharaman K."/>
            <person name="Brown C.T."/>
            <person name="Hug L.A."/>
            <person name="Sharon I."/>
            <person name="Castelle C.J."/>
            <person name="Probst A.J."/>
            <person name="Thomas B.C."/>
            <person name="Singh A."/>
            <person name="Wilkins M.J."/>
            <person name="Karaoz U."/>
            <person name="Brodie E.L."/>
            <person name="Williams K.H."/>
            <person name="Hubbard S.S."/>
            <person name="Banfield J.F."/>
        </authorList>
    </citation>
    <scope>NUCLEOTIDE SEQUENCE [LARGE SCALE GENOMIC DNA]</scope>
</reference>
<evidence type="ECO:0000313" key="2">
    <source>
        <dbReference type="Proteomes" id="UP000177263"/>
    </source>
</evidence>
<sequence>MSDIFGLRVEDFVRSHDLNSEEARQLGILWSNSLMDMVLYANLDIPEEFLTPYKNLPRFSNDQISPKVMNAHKQMLIQVIQFCQNEITKKRSH</sequence>
<dbReference type="Proteomes" id="UP000177263">
    <property type="component" value="Unassembled WGS sequence"/>
</dbReference>
<name>A0A1F7YSG5_9BACT</name>
<dbReference type="EMBL" id="MGGM01000002">
    <property type="protein sequence ID" value="OGM30246.1"/>
    <property type="molecule type" value="Genomic_DNA"/>
</dbReference>